<keyword evidence="4" id="KW-0493">Microtubule</keyword>
<reference evidence="16" key="1">
    <citation type="submission" date="2020-06" db="EMBL/GenBank/DDBJ databases">
        <title>Draft genome of Bugula neritina, a colonial animal packing powerful symbionts and potential medicines.</title>
        <authorList>
            <person name="Rayko M."/>
        </authorList>
    </citation>
    <scope>NUCLEOTIDE SEQUENCE [LARGE SCALE GENOMIC DNA]</scope>
    <source>
        <strain evidence="16">Kwan_BN1</strain>
    </source>
</reference>
<comment type="subcellular location">
    <subcellularLocation>
        <location evidence="1">Cytoplasm</location>
        <location evidence="1">Cytoskeleton</location>
        <location evidence="1">Cilium axoneme</location>
    </subcellularLocation>
</comment>
<comment type="similarity">
    <text evidence="2">Belongs to the dynein heavy chain family.</text>
</comment>
<dbReference type="Pfam" id="PF12781">
    <property type="entry name" value="AAA_9"/>
    <property type="match status" value="1"/>
</dbReference>
<dbReference type="GO" id="GO:0008569">
    <property type="term" value="F:minus-end-directed microtubule motor activity"/>
    <property type="evidence" value="ECO:0007669"/>
    <property type="project" value="InterPro"/>
</dbReference>
<evidence type="ECO:0000313" key="17">
    <source>
        <dbReference type="Proteomes" id="UP000593567"/>
    </source>
</evidence>
<dbReference type="InterPro" id="IPR041228">
    <property type="entry name" value="Dynein_C"/>
</dbReference>
<dbReference type="FunFam" id="1.20.920.20:FF:000008">
    <property type="entry name" value="Dynein heavy chain 10, axonemal"/>
    <property type="match status" value="1"/>
</dbReference>
<dbReference type="FunFam" id="1.10.8.720:FF:000005">
    <property type="entry name" value="Dynein axonemal heavy chain 10"/>
    <property type="match status" value="1"/>
</dbReference>
<dbReference type="InterPro" id="IPR056759">
    <property type="entry name" value="DYH2-5-8_CC"/>
</dbReference>
<dbReference type="InterPro" id="IPR027417">
    <property type="entry name" value="P-loop_NTPase"/>
</dbReference>
<dbReference type="GO" id="GO:0005524">
    <property type="term" value="F:ATP binding"/>
    <property type="evidence" value="ECO:0007669"/>
    <property type="project" value="UniProtKB-KW"/>
</dbReference>
<dbReference type="Gene3D" id="1.10.8.710">
    <property type="match status" value="1"/>
</dbReference>
<dbReference type="InterPro" id="IPR026983">
    <property type="entry name" value="DHC"/>
</dbReference>
<dbReference type="GO" id="GO:0005874">
    <property type="term" value="C:microtubule"/>
    <property type="evidence" value="ECO:0007669"/>
    <property type="project" value="UniProtKB-KW"/>
</dbReference>
<keyword evidence="3" id="KW-0963">Cytoplasm</keyword>
<evidence type="ECO:0000256" key="8">
    <source>
        <dbReference type="ARBA" id="ARBA00023017"/>
    </source>
</evidence>
<protein>
    <submittedName>
        <fullName evidence="16">DNAH10</fullName>
    </submittedName>
</protein>
<dbReference type="Pfam" id="PF12774">
    <property type="entry name" value="AAA_6"/>
    <property type="match status" value="1"/>
</dbReference>
<accession>A0A7J7KIW1</accession>
<dbReference type="FunFam" id="3.40.50.300:FF:001855">
    <property type="entry name" value="Dynein axonemal heavy chain 10"/>
    <property type="match status" value="1"/>
</dbReference>
<dbReference type="FunFam" id="1.10.287.2620:FF:000002">
    <property type="entry name" value="Dynein heavy chain 2, axonemal"/>
    <property type="match status" value="1"/>
</dbReference>
<dbReference type="FunFam" id="1.10.8.710:FF:000002">
    <property type="entry name" value="dynein heavy chain 17, axonemal"/>
    <property type="match status" value="1"/>
</dbReference>
<dbReference type="InterPro" id="IPR013594">
    <property type="entry name" value="Dynein_heavy_tail"/>
</dbReference>
<dbReference type="InterPro" id="IPR003593">
    <property type="entry name" value="AAA+_ATPase"/>
</dbReference>
<feature type="domain" description="AAA+ ATPase" evidence="15">
    <location>
        <begin position="1475"/>
        <end position="1608"/>
    </location>
</feature>
<dbReference type="Gene3D" id="1.20.58.1120">
    <property type="match status" value="1"/>
</dbReference>
<dbReference type="FunFam" id="1.10.8.1220:FF:000001">
    <property type="entry name" value="Dynein axonemal heavy chain 5"/>
    <property type="match status" value="1"/>
</dbReference>
<dbReference type="Gene3D" id="1.20.1270.280">
    <property type="match status" value="1"/>
</dbReference>
<dbReference type="GO" id="GO:0097729">
    <property type="term" value="C:9+2 motile cilium"/>
    <property type="evidence" value="ECO:0007669"/>
    <property type="project" value="UniProtKB-ARBA"/>
</dbReference>
<evidence type="ECO:0000313" key="16">
    <source>
        <dbReference type="EMBL" id="KAF6038163.1"/>
    </source>
</evidence>
<dbReference type="FunFam" id="3.40.50.300:FF:000063">
    <property type="entry name" value="dynein heavy chain 6, axonemal"/>
    <property type="match status" value="1"/>
</dbReference>
<sequence>MPVKAPSNDKSEVPALVDLDTLTEKKVRYVVDFDPEITEIITETKMMENLGFSVPEIARNVALQEDKYIQYVDGLKVMLKRYHTVLHSLDHSETLLLEDHLKELRRCIRPGATRHNWSTLGVFDFIAKCNNNIGKFESLVHQIQKNANDIKERLNAMESTNLFREPEKKFDQLPTCKELFEYIEQERTKEYESLALRYKAIGPLLIKMEGLVTLSNSGKNPKLQQYYAHWERKIYQSITTMIMRNLKHFDATICGNRPLFQIDTLLAAPDVVLNPAANDVYKMALQSVRDCVEGTKVFPRWMHGTCIECPPQKVDGEDEPYVFSFFTDISVDPDVIEQVQHIQTNVKTTLTNLTKYLQRWKKFRQIWISDKQVKADKWFSKEPTIVNFDDKFQHYQKMTEDIEKMPLTKNQECITLHMSSLQFAVKNHVVQWINIYGKILHTSASTSLFSLFEEMQRRAEGLTRVPSTLEDLKFVLGTISEIKTSSLDVETSIRDMRERYRVLAHYNLPIPDAEQQLADNIWAKWEDLVLESKNVDASLVVVKKKFTEITTVQIGDFGAEVQKFQDKFKMYGPGAIGRDLDKGMELMKQYKEELSKYESEQRELTNAEKLFDLPITQYPELLAAQKEMKALEQIYQIYDEQKKAREQWSETLWANLNVNVLQDGIESYMKNLRRLPRDVKNLPVARMLDEIMKEFRDSLPLFMDLKHEALRTRHWNELMKKTGQSFEMNPDTFTLANIFAMELNRYSETIGEIVTAATKELSIEKGVKEVEETWQSMKFNVVKYTKGTSDRGFILGAVDEILQTLDDNAMNLQSMSASRFIGPFMNSVQNWEKSLSLISEVLDVWMLVQRKWMYLEGIFIGGDIRSQLPEEAKKFDQIDKTFRTIMNETFKQPNIKIACHANNRLLDLEHISEGLEKCQKSLNDYLDSKRNAFPRFFFISDDELLSILGSSDPECVQEHMIKMFDNIAALKFSKNQANNEVTALGMISAEKEEMEYRATVAAEGRVEDWMTEVLNEMRRTNRLITKEAIFYYCANNKTRVEWMKMYQGMVALAGNQIWWTWEVEDVFHKAKKGGKTAMKDYAKKLHKQIGDLVVEVRSPLSKNDRAKFNSVLIIDVHARDIIDSFVRDSILNEREFEWESQLRFYWDKEPDELMVRQCTGTFGYGYEYMGLNGRLVITPLTDRIYLTLTQALSMQLGGAPAGPAGTGKTETTKDLAKALGLLCVVTNCGEGMDYKAVGKIFSGLCQCGAWGCFDEFNRIDVSVLSVISTQLSTIRQALIMELTRFHFEGQEIAIDNRMGIFITMNPGYAGRTELPESVKALFRPVVVIVPDLQQICEIMLFSEGFLMAKILAKKMTVLYKLAKEQLSKQYHYDFGLRALKSVLVMAGELKRGSPDLPEDVVLMRALRDMNLPKFVFEDVPLFLGLIQDLFPGLDCPRVRYPDFNDAVEAVIQENGYVELADQVDKVVQLYETMMTRHTTMIVGPTGGGKSVVINTLAQAQIKLGCQTKLYTINPKDRSVIELYGILDPATRDWTDGLLSNIFREINKPTDKNERKYIVFDGDVDALWVENMNSVMDDNRLLTLANGERIRLQKHCALLFEVFDLQYASPATVSRCGMVYVDPKNLGYDPFWKKWLNTRNNKQEKEWLSQLYDKYVISCIDMIIEGVVDGKQGEKMKTITPLTNLNLVTQLANMLNALLVKEQAEFEHLHALFLQCLYWSAGGALLEDGKIKFDNYIKYMCGLTQVGGKRAGPGEIPDDSSLYEYFWDTEALEWVAWKDKVPQYIHDPEKRFPEILVPTVDTVRTTWLIENQVRIKRPALLVGLDKEAYLLLLVNFSSRTTSMDVQRNLEANVEKRTKDTYGPPPGKRLLIFVDDMNMPQVDTYGTQQPIALLKLLLERGGIYDRGKDLNWKNLKDIGYLAAMGRAGGGRNETDPRFISLFSVFNMTFPSEESLFLIYNSILKGHLQPFEKALKDMTTELTRTTMELYKQIVRDMPPTPSKFHYIFNLRDLSRIYNGLCLSTPDRFKTPQQFVRLWYNEVSRVICDRLISSADKEHVHGLIKALLDENFAKDTEFAMKEPILFGDYRNALEESEPRLYEDLQDYDATKALFTEILSEYNDRNTPMNLVLFDDALEHLTRIHRVIRMDQGHALLVGVGGSGKQSLTKLAAFTADCEVFEITLSRGYNETSFREDLKILYNKLGIENKKVVFLFTDQHVAEEGFLELINNMLTSGMVPALYPDDEKEAIIGQMRNEATKAGSAPARESIWQYFVTKCSNNLHIVMAMSPVGDTLRTRCRNFPGMVNNASIDWFFPWPDQALFAVASTFISPEENRDPLIPEEHRDGIIAHIVTVHQSVGEYSKVFLQKLRRANFVTPKNYLDFINVYTKLLKEKDEYVQHQCDRLAGGLTKIAEAQVQLDDLNKKLAIQKVAVTEKTAACESMLETIAEGSKRATEKKELAVAKGAEIEEQSKIIVVEKKEAEDALAEALPALEAARLALDDLDKGDVTEIRSFAKPPKPVQIVCECIVVMRGIKEVSWKSAKGMMSEANFLKSLTEMDVDGITQKQVSTVKGFLRDGDIDIEEMKKVSRAGAGLLKFVEAVMGYCSVAREIKPKREKVARLERVYNQAKRDLEKITNEVNRLEAELADLSNKYEQAMAEKQQLQEEAEIMERRLIAADKLIGGLGSERDRWQQDLEKLKNYRSKLVGDCLIGAGFLCYVGAFSWEFRYNLVYTDWLENVKNRGIPCSDPYKLEELLTNDVEVSKWTSEGLPPDELSVQNGILTVNASRFPLCIDPQQQAINWIRKKEEPNNLKISNFNEPDFLKQLEMAIKYGFPFLFKDVDEYIDPVIDNILEKNVKGQQGREFVMLGDKEVDYDPNFRLYLTTKLANPKYTPAHFGKSMVINYTVTLKGLEDQLLAVIVKYERKELEEQRERLIQETSVNKKLLKDLEDSLLRELATSTGNMLDNTELISTLEETKTKADEVFEKLRLGAKTAVEIEKMRDGYRPAAKRGAILFFVLSDLSTINTMYQYSLASYLVVFKRSLKKSMPDTILPKRLRNIMDTLTHNIYNFGCTGIFEKHKLLFSFQIAIKLEQDLDHVSQEELDFFIKGNIALEKSKRQKPYGWVPEQGWEDMLQLTTVLPDKFGSLVEDVEKKEKEWHEWFNSDAPELLPFPMGYSDKLSDFQKLMLLRCFRVDRIYRAVEQYVTICMGEKYVTPPIISFENIFEQSASTNPIVFILSPGSDPASDLLKLAERSGFGTNKVKFLSMGQGQEKAAMALLETAIQRGQWLMLQNCHLLVKWLFELEKEIEKLVKPHPDFRLWLTTEPTNAFPIGILQQSLKVVTEPPNGLKLNLRNTYFKIPAAALVECSHSSFSSLVFVLAFFHAVVQERRKYGKIGWNVSYDFNESDFQVCMTILHTYLEKAKQQGDTKIPWASLKYLIGEVMYGGRAIDNFDRRILNTYMDEYMGDFIFDTFQPFHFYFNEDVDYKIPEPGMKDKYTATLTNSPEQQYKQVFSDYIESLPLANTPEVFGLHPNAEIGYYTAAARDIWTHLIELQPQTGDSGGGISRDDFIDKVANGILGKLPPEYDMDIIRKNFGIQISPTTVVLLQELERFNRLIKKMRTSLSTLRRALAGEVGMSNELEDIARCLFNGQIPSGWRRLAPDTLKNLGNWILHFNDRLNQYNVWVNEAEPNVMWLSGLHIPESYLTALVQATCRKNSWPLDKSTLYTTVTDYAEADDVTERAHQGCFVSGLYLEGAGWDREKGHLVKQKPKQLVQDLPILKVIPIEAHRLKLQNTFRTPVYVTSARRNAMGVGLVFEADLSTTEHLSHWVLQGVCLTLNTD</sequence>
<evidence type="ECO:0000256" key="12">
    <source>
        <dbReference type="ARBA" id="ARBA00023212"/>
    </source>
</evidence>
<proteinExistence type="inferred from homology"/>
<evidence type="ECO:0000256" key="4">
    <source>
        <dbReference type="ARBA" id="ARBA00022701"/>
    </source>
</evidence>
<dbReference type="FunFam" id="1.20.140.100:FF:000013">
    <property type="entry name" value="Dynein heavy chain 10, axonemal"/>
    <property type="match status" value="1"/>
</dbReference>
<dbReference type="Gene3D" id="3.10.490.20">
    <property type="match status" value="1"/>
</dbReference>
<name>A0A7J7KIW1_BUGNE</name>
<dbReference type="FunFam" id="3.10.490.20:FF:000006">
    <property type="entry name" value="Dynein axonemal heavy chain 10"/>
    <property type="match status" value="1"/>
</dbReference>
<evidence type="ECO:0000256" key="9">
    <source>
        <dbReference type="ARBA" id="ARBA00023054"/>
    </source>
</evidence>
<dbReference type="InterPro" id="IPR013602">
    <property type="entry name" value="Dynein_heavy_linker"/>
</dbReference>
<feature type="coiled-coil region" evidence="14">
    <location>
        <begin position="580"/>
        <end position="641"/>
    </location>
</feature>
<dbReference type="Gene3D" id="3.20.180.20">
    <property type="entry name" value="Dynein heavy chain, N-terminal domain 2"/>
    <property type="match status" value="1"/>
</dbReference>
<feature type="coiled-coil region" evidence="14">
    <location>
        <begin position="2616"/>
        <end position="2678"/>
    </location>
</feature>
<dbReference type="FunFam" id="1.20.58.1120:FF:000008">
    <property type="entry name" value="Dynein heavy chain 10, axonemal"/>
    <property type="match status" value="1"/>
</dbReference>
<dbReference type="InterPro" id="IPR042219">
    <property type="entry name" value="AAA_lid_11_sf"/>
</dbReference>
<keyword evidence="11" id="KW-0505">Motor protein</keyword>
<dbReference type="Gene3D" id="1.20.920.30">
    <property type="match status" value="1"/>
</dbReference>
<keyword evidence="6" id="KW-0547">Nucleotide-binding</keyword>
<dbReference type="FunFam" id="1.20.920.30:FF:000007">
    <property type="entry name" value="Dynein axonemal heavy chain 10"/>
    <property type="match status" value="1"/>
</dbReference>
<dbReference type="InterPro" id="IPR042222">
    <property type="entry name" value="Dynein_2_N"/>
</dbReference>
<dbReference type="Pfam" id="PF12777">
    <property type="entry name" value="MT"/>
    <property type="match status" value="1"/>
</dbReference>
<dbReference type="Pfam" id="PF08385">
    <property type="entry name" value="DHC_N1"/>
    <property type="match status" value="1"/>
</dbReference>
<dbReference type="FunFam" id="3.40.50.300:FF:000049">
    <property type="entry name" value="Dynein, axonemal, heavy chain 5"/>
    <property type="match status" value="1"/>
</dbReference>
<dbReference type="GO" id="GO:0008017">
    <property type="term" value="F:microtubule binding"/>
    <property type="evidence" value="ECO:0007669"/>
    <property type="project" value="UniProtKB-ARBA"/>
</dbReference>
<keyword evidence="10" id="KW-0969">Cilium</keyword>
<feature type="domain" description="AAA+ ATPase" evidence="15">
    <location>
        <begin position="1196"/>
        <end position="1332"/>
    </location>
</feature>
<dbReference type="Pfam" id="PF17857">
    <property type="entry name" value="AAA_lid_1"/>
    <property type="match status" value="1"/>
</dbReference>
<dbReference type="PANTHER" id="PTHR22878">
    <property type="entry name" value="DYNEIN HEAVY CHAIN 6, AXONEMAL-LIKE-RELATED"/>
    <property type="match status" value="1"/>
</dbReference>
<evidence type="ECO:0000256" key="6">
    <source>
        <dbReference type="ARBA" id="ARBA00022741"/>
    </source>
</evidence>
<dbReference type="InterPro" id="IPR024743">
    <property type="entry name" value="Dynein_HC_stalk"/>
</dbReference>
<dbReference type="EMBL" id="VXIV02000457">
    <property type="protein sequence ID" value="KAF6038163.1"/>
    <property type="molecule type" value="Genomic_DNA"/>
</dbReference>
<dbReference type="Pfam" id="PF18198">
    <property type="entry name" value="AAA_lid_11"/>
    <property type="match status" value="1"/>
</dbReference>
<dbReference type="InterPro" id="IPR004273">
    <property type="entry name" value="Dynein_heavy_D6_P-loop"/>
</dbReference>
<dbReference type="InterPro" id="IPR035699">
    <property type="entry name" value="AAA_6"/>
</dbReference>
<dbReference type="Gene3D" id="6.10.140.1060">
    <property type="match status" value="1"/>
</dbReference>
<keyword evidence="13" id="KW-0966">Cell projection</keyword>
<dbReference type="Pfam" id="PF03028">
    <property type="entry name" value="Dynein_heavy"/>
    <property type="match status" value="1"/>
</dbReference>
<dbReference type="Gene3D" id="1.10.8.1220">
    <property type="match status" value="1"/>
</dbReference>
<dbReference type="OrthoDB" id="10251809at2759"/>
<dbReference type="FunFam" id="3.40.50.300:FF:002141">
    <property type="entry name" value="Dynein heavy chain"/>
    <property type="match status" value="1"/>
</dbReference>
<dbReference type="Gene3D" id="1.20.920.20">
    <property type="match status" value="1"/>
</dbReference>
<dbReference type="InterPro" id="IPR041466">
    <property type="entry name" value="Dynein_AAA5_ext"/>
</dbReference>
<keyword evidence="12" id="KW-0206">Cytoskeleton</keyword>
<evidence type="ECO:0000256" key="14">
    <source>
        <dbReference type="SAM" id="Coils"/>
    </source>
</evidence>
<dbReference type="GO" id="GO:0045505">
    <property type="term" value="F:dynein intermediate chain binding"/>
    <property type="evidence" value="ECO:0007669"/>
    <property type="project" value="InterPro"/>
</dbReference>
<evidence type="ECO:0000256" key="2">
    <source>
        <dbReference type="ARBA" id="ARBA00008887"/>
    </source>
</evidence>
<dbReference type="Pfam" id="PF08393">
    <property type="entry name" value="DHC_N2"/>
    <property type="match status" value="1"/>
</dbReference>
<dbReference type="Gene3D" id="1.20.140.100">
    <property type="entry name" value="Dynein heavy chain, N-terminal domain 2"/>
    <property type="match status" value="1"/>
</dbReference>
<keyword evidence="9 14" id="KW-0175">Coiled coil</keyword>
<dbReference type="PANTHER" id="PTHR22878:SF63">
    <property type="entry name" value="DYNEIN AXONEMAL HEAVY CHAIN 10"/>
    <property type="match status" value="1"/>
</dbReference>
<dbReference type="GO" id="GO:0007018">
    <property type="term" value="P:microtubule-based movement"/>
    <property type="evidence" value="ECO:0007669"/>
    <property type="project" value="InterPro"/>
</dbReference>
<evidence type="ECO:0000256" key="7">
    <source>
        <dbReference type="ARBA" id="ARBA00022840"/>
    </source>
</evidence>
<dbReference type="Gene3D" id="3.40.50.300">
    <property type="entry name" value="P-loop containing nucleotide triphosphate hydrolases"/>
    <property type="match status" value="5"/>
</dbReference>
<evidence type="ECO:0000256" key="1">
    <source>
        <dbReference type="ARBA" id="ARBA00004430"/>
    </source>
</evidence>
<evidence type="ECO:0000256" key="10">
    <source>
        <dbReference type="ARBA" id="ARBA00023069"/>
    </source>
</evidence>
<dbReference type="InterPro" id="IPR041658">
    <property type="entry name" value="AAA_lid_11"/>
</dbReference>
<dbReference type="Pfam" id="PF17852">
    <property type="entry name" value="Dynein_AAA_lid"/>
    <property type="match status" value="1"/>
</dbReference>
<dbReference type="InterPro" id="IPR024317">
    <property type="entry name" value="Dynein_heavy_chain_D4_dom"/>
</dbReference>
<evidence type="ECO:0000256" key="13">
    <source>
        <dbReference type="ARBA" id="ARBA00023273"/>
    </source>
</evidence>
<dbReference type="FunFam" id="3.20.180.20:FF:000001">
    <property type="entry name" value="Dynein axonemal heavy chain 5"/>
    <property type="match status" value="1"/>
</dbReference>
<dbReference type="FunFam" id="3.40.50.300:FF:000153">
    <property type="entry name" value="Dynein axonemal heavy chain 1"/>
    <property type="match status" value="1"/>
</dbReference>
<dbReference type="Pfam" id="PF12775">
    <property type="entry name" value="AAA_7"/>
    <property type="match status" value="1"/>
</dbReference>
<dbReference type="SUPFAM" id="SSF52540">
    <property type="entry name" value="P-loop containing nucleoside triphosphate hydrolases"/>
    <property type="match status" value="4"/>
</dbReference>
<keyword evidence="5" id="KW-0677">Repeat</keyword>
<dbReference type="InterPro" id="IPR042228">
    <property type="entry name" value="Dynein_linker_3"/>
</dbReference>
<keyword evidence="7" id="KW-0067">ATP-binding</keyword>
<dbReference type="InterPro" id="IPR043157">
    <property type="entry name" value="Dynein_AAA1S"/>
</dbReference>
<dbReference type="Gene3D" id="1.10.8.720">
    <property type="entry name" value="Region D6 of dynein motor"/>
    <property type="match status" value="1"/>
</dbReference>
<dbReference type="Pfam" id="PF18199">
    <property type="entry name" value="Dynein_C"/>
    <property type="match status" value="1"/>
</dbReference>
<dbReference type="GO" id="GO:0051959">
    <property type="term" value="F:dynein light intermediate chain binding"/>
    <property type="evidence" value="ECO:0007669"/>
    <property type="project" value="InterPro"/>
</dbReference>
<keyword evidence="17" id="KW-1185">Reference proteome</keyword>
<dbReference type="InterPro" id="IPR041589">
    <property type="entry name" value="DNAH3_AAA_lid_1"/>
</dbReference>
<dbReference type="InterPro" id="IPR043160">
    <property type="entry name" value="Dynein_C_barrel"/>
</dbReference>
<keyword evidence="8" id="KW-0243">Dynein</keyword>
<dbReference type="SMART" id="SM00382">
    <property type="entry name" value="AAA"/>
    <property type="match status" value="2"/>
</dbReference>
<gene>
    <name evidence="16" type="ORF">EB796_003526</name>
</gene>
<dbReference type="Gene3D" id="1.10.472.130">
    <property type="match status" value="1"/>
</dbReference>
<dbReference type="Proteomes" id="UP000593567">
    <property type="component" value="Unassembled WGS sequence"/>
</dbReference>
<dbReference type="GO" id="GO:0005858">
    <property type="term" value="C:axonemal dynein complex"/>
    <property type="evidence" value="ECO:0007669"/>
    <property type="project" value="UniProtKB-ARBA"/>
</dbReference>
<organism evidence="16 17">
    <name type="scientific">Bugula neritina</name>
    <name type="common">Brown bryozoan</name>
    <name type="synonym">Sertularia neritina</name>
    <dbReference type="NCBI Taxonomy" id="10212"/>
    <lineage>
        <taxon>Eukaryota</taxon>
        <taxon>Metazoa</taxon>
        <taxon>Spiralia</taxon>
        <taxon>Lophotrochozoa</taxon>
        <taxon>Bryozoa</taxon>
        <taxon>Gymnolaemata</taxon>
        <taxon>Cheilostomatida</taxon>
        <taxon>Flustrina</taxon>
        <taxon>Buguloidea</taxon>
        <taxon>Bugulidae</taxon>
        <taxon>Bugula</taxon>
    </lineage>
</organism>
<evidence type="ECO:0000256" key="5">
    <source>
        <dbReference type="ARBA" id="ARBA00022737"/>
    </source>
</evidence>
<dbReference type="Pfam" id="PF25007">
    <property type="entry name" value="DYH2-5-8_CC"/>
    <property type="match status" value="1"/>
</dbReference>
<comment type="caution">
    <text evidence="16">The sequence shown here is derived from an EMBL/GenBank/DDBJ whole genome shotgun (WGS) entry which is preliminary data.</text>
</comment>
<dbReference type="Gene3D" id="1.10.287.2620">
    <property type="match status" value="1"/>
</dbReference>
<dbReference type="FunFam" id="1.10.472.130:FF:000010">
    <property type="entry name" value="Dynein axonemal heavy chain 10"/>
    <property type="match status" value="1"/>
</dbReference>
<evidence type="ECO:0000256" key="3">
    <source>
        <dbReference type="ARBA" id="ARBA00022490"/>
    </source>
</evidence>
<evidence type="ECO:0000256" key="11">
    <source>
        <dbReference type="ARBA" id="ARBA00023175"/>
    </source>
</evidence>
<dbReference type="FunFam" id="1.20.1270.280:FF:000005">
    <property type="entry name" value="Dynein axonemal heavy chain 10"/>
    <property type="match status" value="1"/>
</dbReference>
<evidence type="ECO:0000259" key="15">
    <source>
        <dbReference type="SMART" id="SM00382"/>
    </source>
</evidence>
<dbReference type="InterPro" id="IPR035706">
    <property type="entry name" value="AAA_9"/>
</dbReference>
<dbReference type="Pfam" id="PF12780">
    <property type="entry name" value="AAA_8"/>
    <property type="match status" value="1"/>
</dbReference>